<dbReference type="SUPFAM" id="SSF52540">
    <property type="entry name" value="P-loop containing nucleoside triphosphate hydrolases"/>
    <property type="match status" value="1"/>
</dbReference>
<dbReference type="InterPro" id="IPR038726">
    <property type="entry name" value="PDDEXK_AddAB-type"/>
</dbReference>
<dbReference type="InterPro" id="IPR011335">
    <property type="entry name" value="Restrct_endonuc-II-like"/>
</dbReference>
<sequence>MQTFLEQLAHHHTSKHLTEINDFCFVFPSRRAGLFFSRYLSQQISRPVWAPKILTINEFFSEIDPTPVADSITLLFKLHLSYQKVMETDISIDEFIPIGEMLLGDFNDIDKYLAKPAQLFSNLAAIKALDDDFSHLSPEQILAIQSFWSSFNPEKISEQQAYFLAQWEKMYDLYNCFRDDLKSGNEAYEGMVFRSVAENAVKEKSISIPYKKVVFAGFNALNECEKEVFHILQNQKKAQFYWDYPEWIFHNTNDKYAVQHEAARFLQSNLLNYPSPDDWQPPFSEKMADITIASATNELEQTRLANYYLKSMAENRPDPEKTALVLADEQQLLPVLHAIPEEFSAINITIGYSLKNTPAYALVENLLAMQKTTRKTKEGKTWFYHRDVLALLRHQYMHIITDGKNLELINKLIKANQLFIVDEQLNVDSVISSIFKKTDTTEELTKYLNDILVKIYKDLEKGSNNQVEMEFIYHLYTVIKKLSDILAALPQKPAPETWQSLFKKIASQEMVPFKGEPLQGLQVMGILETRAIDFENLVIIGLNEGVFPKTSPPNTSIPFNLRKGHGLPTIENQDSIFAYYFYRLIHRAKNIKLIHTTTRSVTEEGEMSRFLQQLYYEYGGSVTMESIHQKVTVPVHPVITASKTEDVMEILHQWTESGKEALSPSALSSYLECPLRFYYRYVAKIKEPDDISEDLDPRVFGNLFHQMVEHLYKPFVGKEVTADMIKELRSNKGFIRDTMDSIFVQNIPFIRQKSNIFTDLQGKNSLIYEILYKYIIRFLECEQQDAPFQLLALEERVFGKLKISDQLTINIGGTIDRTDEKDGTLRITDYKTGKAGKTIQSIDKLFDENHHSDNKAIFQTLLYSLIKSQTIGHQRIVPGVISVKDLYKEYDNQLYLKNRQNKEVITLELVKDEYIEHLNTILAELFNPAIPFRQTSNEKSCAYCTFKENCSK</sequence>
<keyword evidence="3" id="KW-1185">Reference proteome</keyword>
<dbReference type="InterPro" id="IPR011604">
    <property type="entry name" value="PDDEXK-like_dom_sf"/>
</dbReference>
<dbReference type="KEGG" id="asx:CDL62_13415"/>
<dbReference type="OrthoDB" id="9762792at2"/>
<dbReference type="RefSeq" id="WP_079558395.1">
    <property type="nucleotide sequence ID" value="NZ_CP021904.1"/>
</dbReference>
<reference evidence="3" key="1">
    <citation type="submission" date="2017-02" db="EMBL/GenBank/DDBJ databases">
        <authorList>
            <person name="Varghese N."/>
            <person name="Submissions S."/>
        </authorList>
    </citation>
    <scope>NUCLEOTIDE SEQUENCE [LARGE SCALE GENOMIC DNA]</scope>
    <source>
        <strain evidence="3">DSM 24412</strain>
    </source>
</reference>
<feature type="domain" description="PD-(D/E)XK endonuclease-like" evidence="1">
    <location>
        <begin position="662"/>
        <end position="950"/>
    </location>
</feature>
<dbReference type="AlphaFoldDB" id="A0A1T5HRV6"/>
<evidence type="ECO:0000313" key="3">
    <source>
        <dbReference type="Proteomes" id="UP000191055"/>
    </source>
</evidence>
<dbReference type="STRING" id="889453.SAMN03080601_02693"/>
<proteinExistence type="predicted"/>
<gene>
    <name evidence="2" type="ORF">SAMN03080601_02693</name>
</gene>
<evidence type="ECO:0000259" key="1">
    <source>
        <dbReference type="Pfam" id="PF12705"/>
    </source>
</evidence>
<dbReference type="Proteomes" id="UP000191055">
    <property type="component" value="Unassembled WGS sequence"/>
</dbReference>
<protein>
    <submittedName>
        <fullName evidence="2">PD-(D/E)XK nuclease superfamily protein</fullName>
    </submittedName>
</protein>
<evidence type="ECO:0000313" key="2">
    <source>
        <dbReference type="EMBL" id="SKC23419.1"/>
    </source>
</evidence>
<name>A0A1T5HRV6_9BACT</name>
<accession>A0A1T5HRV6</accession>
<organism evidence="2 3">
    <name type="scientific">Alkalitalea saponilacus</name>
    <dbReference type="NCBI Taxonomy" id="889453"/>
    <lineage>
        <taxon>Bacteria</taxon>
        <taxon>Pseudomonadati</taxon>
        <taxon>Bacteroidota</taxon>
        <taxon>Bacteroidia</taxon>
        <taxon>Marinilabiliales</taxon>
        <taxon>Marinilabiliaceae</taxon>
        <taxon>Alkalitalea</taxon>
    </lineage>
</organism>
<dbReference type="InterPro" id="IPR027417">
    <property type="entry name" value="P-loop_NTPase"/>
</dbReference>
<dbReference type="Gene3D" id="3.90.320.10">
    <property type="match status" value="1"/>
</dbReference>
<dbReference type="SUPFAM" id="SSF52980">
    <property type="entry name" value="Restriction endonuclease-like"/>
    <property type="match status" value="1"/>
</dbReference>
<dbReference type="EMBL" id="FUYV01000017">
    <property type="protein sequence ID" value="SKC23419.1"/>
    <property type="molecule type" value="Genomic_DNA"/>
</dbReference>
<dbReference type="Pfam" id="PF12705">
    <property type="entry name" value="PDDEXK_1"/>
    <property type="match status" value="1"/>
</dbReference>